<keyword evidence="2" id="KW-1185">Reference proteome</keyword>
<evidence type="ECO:0000313" key="1">
    <source>
        <dbReference type="EMBL" id="MBB3936555.1"/>
    </source>
</evidence>
<sequence length="227" mass="23906">MISKSSLLGSASSNVVPLAAIPGWTGPVLAAKRSAPRDGLVGPAFSLRGADHILAGRGAALADQVNEIMTEARALGASFGLQLFTETIECLAAETAAASEQAYESELIGNIPATLKRFESTARQITLVHAVAGGSPNEAGYAHWAAARAAYGREVVRLVGGLLFDFAAELGTPDAADVWCEDLSDVVMAFVFPGDGESPKDDAWRGKQATRFENIRRSLIKHRIQAT</sequence>
<accession>A0A7W6FV83</accession>
<reference evidence="1 2" key="1">
    <citation type="submission" date="2020-08" db="EMBL/GenBank/DDBJ databases">
        <title>Genomic Encyclopedia of Type Strains, Phase IV (KMG-IV): sequencing the most valuable type-strain genomes for metagenomic binning, comparative biology and taxonomic classification.</title>
        <authorList>
            <person name="Goeker M."/>
        </authorList>
    </citation>
    <scope>NUCLEOTIDE SEQUENCE [LARGE SCALE GENOMIC DNA]</scope>
    <source>
        <strain evidence="1 2">DSM 25024</strain>
    </source>
</reference>
<evidence type="ECO:0000313" key="2">
    <source>
        <dbReference type="Proteomes" id="UP000531216"/>
    </source>
</evidence>
<protein>
    <submittedName>
        <fullName evidence="1">Uncharacterized protein</fullName>
    </submittedName>
</protein>
<dbReference type="AlphaFoldDB" id="A0A7W6FV83"/>
<organism evidence="1 2">
    <name type="scientific">Aureimonas phyllosphaerae</name>
    <dbReference type="NCBI Taxonomy" id="1166078"/>
    <lineage>
        <taxon>Bacteria</taxon>
        <taxon>Pseudomonadati</taxon>
        <taxon>Pseudomonadota</taxon>
        <taxon>Alphaproteobacteria</taxon>
        <taxon>Hyphomicrobiales</taxon>
        <taxon>Aurantimonadaceae</taxon>
        <taxon>Aureimonas</taxon>
    </lineage>
</organism>
<name>A0A7W6FV83_9HYPH</name>
<comment type="caution">
    <text evidence="1">The sequence shown here is derived from an EMBL/GenBank/DDBJ whole genome shotgun (WGS) entry which is preliminary data.</text>
</comment>
<proteinExistence type="predicted"/>
<gene>
    <name evidence="1" type="ORF">GGR05_002709</name>
</gene>
<dbReference type="RefSeq" id="WP_090966702.1">
    <property type="nucleotide sequence ID" value="NZ_FOOA01000035.1"/>
</dbReference>
<dbReference type="Proteomes" id="UP000531216">
    <property type="component" value="Unassembled WGS sequence"/>
</dbReference>
<dbReference type="EMBL" id="JACIDO010000005">
    <property type="protein sequence ID" value="MBB3936555.1"/>
    <property type="molecule type" value="Genomic_DNA"/>
</dbReference>